<evidence type="ECO:0000313" key="2">
    <source>
        <dbReference type="EMBL" id="KAF7802828.1"/>
    </source>
</evidence>
<reference evidence="2" key="1">
    <citation type="submission" date="2020-09" db="EMBL/GenBank/DDBJ databases">
        <title>Genome-Enabled Discovery of Anthraquinone Biosynthesis in Senna tora.</title>
        <authorList>
            <person name="Kang S.-H."/>
            <person name="Pandey R.P."/>
            <person name="Lee C.-M."/>
            <person name="Sim J.-S."/>
            <person name="Jeong J.-T."/>
            <person name="Choi B.-S."/>
            <person name="Jung M."/>
            <person name="Ginzburg D."/>
            <person name="Zhao K."/>
            <person name="Won S.Y."/>
            <person name="Oh T.-J."/>
            <person name="Yu Y."/>
            <person name="Kim N.-H."/>
            <person name="Lee O.R."/>
            <person name="Lee T.-H."/>
            <person name="Bashyal P."/>
            <person name="Kim T.-S."/>
            <person name="Lee W.-H."/>
            <person name="Kawkins C."/>
            <person name="Kim C.-K."/>
            <person name="Kim J.S."/>
            <person name="Ahn B.O."/>
            <person name="Rhee S.Y."/>
            <person name="Sohng J.K."/>
        </authorList>
    </citation>
    <scope>NUCLEOTIDE SEQUENCE</scope>
    <source>
        <tissue evidence="2">Leaf</tissue>
    </source>
</reference>
<protein>
    <submittedName>
        <fullName evidence="2">Uncharacterized protein</fullName>
    </submittedName>
</protein>
<dbReference type="EMBL" id="JAAIUW010000013">
    <property type="protein sequence ID" value="KAF7802828.1"/>
    <property type="molecule type" value="Genomic_DNA"/>
</dbReference>
<comment type="caution">
    <text evidence="2">The sequence shown here is derived from an EMBL/GenBank/DDBJ whole genome shotgun (WGS) entry which is preliminary data.</text>
</comment>
<evidence type="ECO:0000313" key="3">
    <source>
        <dbReference type="Proteomes" id="UP000634136"/>
    </source>
</evidence>
<dbReference type="AlphaFoldDB" id="A0A834SI88"/>
<name>A0A834SI88_9FABA</name>
<feature type="region of interest" description="Disordered" evidence="1">
    <location>
        <begin position="39"/>
        <end position="58"/>
    </location>
</feature>
<gene>
    <name evidence="2" type="ORF">G2W53_041939</name>
</gene>
<evidence type="ECO:0000256" key="1">
    <source>
        <dbReference type="SAM" id="MobiDB-lite"/>
    </source>
</evidence>
<keyword evidence="3" id="KW-1185">Reference proteome</keyword>
<proteinExistence type="predicted"/>
<organism evidence="2 3">
    <name type="scientific">Senna tora</name>
    <dbReference type="NCBI Taxonomy" id="362788"/>
    <lineage>
        <taxon>Eukaryota</taxon>
        <taxon>Viridiplantae</taxon>
        <taxon>Streptophyta</taxon>
        <taxon>Embryophyta</taxon>
        <taxon>Tracheophyta</taxon>
        <taxon>Spermatophyta</taxon>
        <taxon>Magnoliopsida</taxon>
        <taxon>eudicotyledons</taxon>
        <taxon>Gunneridae</taxon>
        <taxon>Pentapetalae</taxon>
        <taxon>rosids</taxon>
        <taxon>fabids</taxon>
        <taxon>Fabales</taxon>
        <taxon>Fabaceae</taxon>
        <taxon>Caesalpinioideae</taxon>
        <taxon>Cassia clade</taxon>
        <taxon>Senna</taxon>
    </lineage>
</organism>
<accession>A0A834SI88</accession>
<sequence length="125" mass="13789">MATMFSGHTIADFHLRSSPPTTMVAGKWHYIKSTSLSVESSPHKNLSPQNPESKPDNSEALFSMFEGILQSPPSFMTTLRPLNKLLGQVHLLLHKAIWEPTKPMPPIMINLDSTLSGKPPIDGLD</sequence>
<dbReference type="Proteomes" id="UP000634136">
    <property type="component" value="Unassembled WGS sequence"/>
</dbReference>
<feature type="compositionally biased region" description="Polar residues" evidence="1">
    <location>
        <begin position="39"/>
        <end position="52"/>
    </location>
</feature>